<evidence type="ECO:0000313" key="6">
    <source>
        <dbReference type="Proteomes" id="UP001178508"/>
    </source>
</evidence>
<dbReference type="AlphaFoldDB" id="A0AAV1GQT4"/>
<keyword evidence="1 3" id="KW-0732">Signal</keyword>
<feature type="chain" id="PRO_5043460573" description="Ig-like domain-containing protein" evidence="3">
    <location>
        <begin position="22"/>
        <end position="143"/>
    </location>
</feature>
<dbReference type="InterPro" id="IPR013106">
    <property type="entry name" value="Ig_V-set"/>
</dbReference>
<dbReference type="InterPro" id="IPR036179">
    <property type="entry name" value="Ig-like_dom_sf"/>
</dbReference>
<evidence type="ECO:0000259" key="4">
    <source>
        <dbReference type="PROSITE" id="PS50835"/>
    </source>
</evidence>
<feature type="domain" description="Ig-like" evidence="4">
    <location>
        <begin position="3"/>
        <end position="126"/>
    </location>
</feature>
<dbReference type="SMART" id="SM00406">
    <property type="entry name" value="IGv"/>
    <property type="match status" value="1"/>
</dbReference>
<dbReference type="GO" id="GO:0007166">
    <property type="term" value="P:cell surface receptor signaling pathway"/>
    <property type="evidence" value="ECO:0007669"/>
    <property type="project" value="TreeGrafter"/>
</dbReference>
<dbReference type="InterPro" id="IPR003599">
    <property type="entry name" value="Ig_sub"/>
</dbReference>
<dbReference type="InterPro" id="IPR013783">
    <property type="entry name" value="Ig-like_fold"/>
</dbReference>
<dbReference type="Gene3D" id="2.60.40.10">
    <property type="entry name" value="Immunoglobulins"/>
    <property type="match status" value="1"/>
</dbReference>
<gene>
    <name evidence="5" type="ORF">XNOV1_A032342</name>
</gene>
<evidence type="ECO:0000256" key="3">
    <source>
        <dbReference type="SAM" id="SignalP"/>
    </source>
</evidence>
<name>A0AAV1GQT4_XYRNO</name>
<dbReference type="InterPro" id="IPR050413">
    <property type="entry name" value="TCR_beta_variable"/>
</dbReference>
<reference evidence="5" key="1">
    <citation type="submission" date="2023-08" db="EMBL/GenBank/DDBJ databases">
        <authorList>
            <person name="Alioto T."/>
            <person name="Alioto T."/>
            <person name="Gomez Garrido J."/>
        </authorList>
    </citation>
    <scope>NUCLEOTIDE SEQUENCE</scope>
</reference>
<dbReference type="GO" id="GO:0002376">
    <property type="term" value="P:immune system process"/>
    <property type="evidence" value="ECO:0007669"/>
    <property type="project" value="UniProtKB-KW"/>
</dbReference>
<organism evidence="5 6">
    <name type="scientific">Xyrichtys novacula</name>
    <name type="common">Pearly razorfish</name>
    <name type="synonym">Hemipteronotus novacula</name>
    <dbReference type="NCBI Taxonomy" id="13765"/>
    <lineage>
        <taxon>Eukaryota</taxon>
        <taxon>Metazoa</taxon>
        <taxon>Chordata</taxon>
        <taxon>Craniata</taxon>
        <taxon>Vertebrata</taxon>
        <taxon>Euteleostomi</taxon>
        <taxon>Actinopterygii</taxon>
        <taxon>Neopterygii</taxon>
        <taxon>Teleostei</taxon>
        <taxon>Neoteleostei</taxon>
        <taxon>Acanthomorphata</taxon>
        <taxon>Eupercaria</taxon>
        <taxon>Labriformes</taxon>
        <taxon>Labridae</taxon>
        <taxon>Xyrichtys</taxon>
    </lineage>
</organism>
<feature type="signal peptide" evidence="3">
    <location>
        <begin position="1"/>
        <end position="21"/>
    </location>
</feature>
<evidence type="ECO:0000256" key="1">
    <source>
        <dbReference type="ARBA" id="ARBA00022729"/>
    </source>
</evidence>
<keyword evidence="2" id="KW-0391">Immunity</keyword>
<dbReference type="InterPro" id="IPR007110">
    <property type="entry name" value="Ig-like_dom"/>
</dbReference>
<sequence>MSPNFTALTLCLLWAAGVSRSLLITQWPENISSPPGDSAEMNCYQNKSDYEYLYWYRQTGGRGFQLIVSLVAGTPTYEDEFKPGFQAVRVSEKLWNLKIESVQEKDEAVYLCAACHGAAVDLRTVTKIYSRRDPPSHPDSHYK</sequence>
<dbReference type="PROSITE" id="PS50835">
    <property type="entry name" value="IG_LIKE"/>
    <property type="match status" value="1"/>
</dbReference>
<dbReference type="GO" id="GO:0005886">
    <property type="term" value="C:plasma membrane"/>
    <property type="evidence" value="ECO:0007669"/>
    <property type="project" value="TreeGrafter"/>
</dbReference>
<dbReference type="PANTHER" id="PTHR23268">
    <property type="entry name" value="T-CELL RECEPTOR BETA CHAIN"/>
    <property type="match status" value="1"/>
</dbReference>
<evidence type="ECO:0000313" key="5">
    <source>
        <dbReference type="EMBL" id="CAJ1074738.1"/>
    </source>
</evidence>
<evidence type="ECO:0000256" key="2">
    <source>
        <dbReference type="ARBA" id="ARBA00022859"/>
    </source>
</evidence>
<dbReference type="PANTHER" id="PTHR23268:SF117">
    <property type="entry name" value="T CELL RECEPTOR BETA VARIABLE 29-1"/>
    <property type="match status" value="1"/>
</dbReference>
<keyword evidence="6" id="KW-1185">Reference proteome</keyword>
<dbReference type="SUPFAM" id="SSF48726">
    <property type="entry name" value="Immunoglobulin"/>
    <property type="match status" value="1"/>
</dbReference>
<accession>A0AAV1GQT4</accession>
<dbReference type="SMART" id="SM00409">
    <property type="entry name" value="IG"/>
    <property type="match status" value="1"/>
</dbReference>
<dbReference type="Pfam" id="PF07686">
    <property type="entry name" value="V-set"/>
    <property type="match status" value="1"/>
</dbReference>
<dbReference type="EMBL" id="OY660878">
    <property type="protein sequence ID" value="CAJ1074738.1"/>
    <property type="molecule type" value="Genomic_DNA"/>
</dbReference>
<proteinExistence type="predicted"/>
<protein>
    <recommendedName>
        <fullName evidence="4">Ig-like domain-containing protein</fullName>
    </recommendedName>
</protein>
<dbReference type="Proteomes" id="UP001178508">
    <property type="component" value="Chromosome 15"/>
</dbReference>